<evidence type="ECO:0000256" key="2">
    <source>
        <dbReference type="SAM" id="SignalP"/>
    </source>
</evidence>
<dbReference type="PROSITE" id="PS51257">
    <property type="entry name" value="PROKAR_LIPOPROTEIN"/>
    <property type="match status" value="1"/>
</dbReference>
<comment type="caution">
    <text evidence="3">The sequence shown here is derived from an EMBL/GenBank/DDBJ whole genome shotgun (WGS) entry which is preliminary data.</text>
</comment>
<dbReference type="EMBL" id="RIBP01000001">
    <property type="protein sequence ID" value="TRZ40210.1"/>
    <property type="molecule type" value="Genomic_DNA"/>
</dbReference>
<keyword evidence="2" id="KW-0732">Signal</keyword>
<name>A0A553ST94_NIACI</name>
<feature type="chain" id="PRO_5021765949" description="Lipoprotein" evidence="2">
    <location>
        <begin position="24"/>
        <end position="82"/>
    </location>
</feature>
<gene>
    <name evidence="3" type="ORF">CEQ21_04525</name>
</gene>
<evidence type="ECO:0000313" key="4">
    <source>
        <dbReference type="Proteomes" id="UP000319837"/>
    </source>
</evidence>
<sequence length="82" mass="9195">MIKKTKLTTLLLCLLIVASFLSACESQYKEGIRSDRDDSGATETLENKHSKESEDPVYQETGGLYTEEDLKNAKPLEMPVQD</sequence>
<evidence type="ECO:0000256" key="1">
    <source>
        <dbReference type="SAM" id="MobiDB-lite"/>
    </source>
</evidence>
<evidence type="ECO:0000313" key="3">
    <source>
        <dbReference type="EMBL" id="TRZ40210.1"/>
    </source>
</evidence>
<accession>A0A553ST94</accession>
<protein>
    <recommendedName>
        <fullName evidence="5">Lipoprotein</fullName>
    </recommendedName>
</protein>
<feature type="region of interest" description="Disordered" evidence="1">
    <location>
        <begin position="30"/>
        <end position="82"/>
    </location>
</feature>
<dbReference type="AlphaFoldDB" id="A0A553ST94"/>
<dbReference type="RefSeq" id="WP_185763613.1">
    <property type="nucleotide sequence ID" value="NZ_RIBP01000001.1"/>
</dbReference>
<feature type="compositionally biased region" description="Basic and acidic residues" evidence="1">
    <location>
        <begin position="30"/>
        <end position="54"/>
    </location>
</feature>
<feature type="signal peptide" evidence="2">
    <location>
        <begin position="1"/>
        <end position="23"/>
    </location>
</feature>
<reference evidence="4" key="1">
    <citation type="submission" date="2018-10" db="EMBL/GenBank/DDBJ databases">
        <title>FDA dAtabase for Regulatory Grade micrObial Sequences (FDA-ARGOS): Supporting development and validation of Infectious Disease Dx tests.</title>
        <authorList>
            <person name="Minogue T."/>
            <person name="Wolcott M."/>
            <person name="Wasieloski L."/>
            <person name="Aguilar W."/>
            <person name="Moore D."/>
            <person name="Tallon L."/>
            <person name="Sadzewicz L."/>
            <person name="Sengamalay N."/>
            <person name="Ott S."/>
            <person name="Godinez A."/>
            <person name="Nagaraj S."/>
            <person name="Vavikolanu K."/>
            <person name="Vyas G."/>
            <person name="Nadendla S."/>
            <person name="George J."/>
            <person name="Sichtig H."/>
        </authorList>
    </citation>
    <scope>NUCLEOTIDE SEQUENCE [LARGE SCALE GENOMIC DNA]</scope>
    <source>
        <strain evidence="4">FDAARGOS_343</strain>
    </source>
</reference>
<dbReference type="Proteomes" id="UP000319837">
    <property type="component" value="Unassembled WGS sequence"/>
</dbReference>
<organism evidence="3 4">
    <name type="scientific">Niallia circulans</name>
    <name type="common">Bacillus circulans</name>
    <dbReference type="NCBI Taxonomy" id="1397"/>
    <lineage>
        <taxon>Bacteria</taxon>
        <taxon>Bacillati</taxon>
        <taxon>Bacillota</taxon>
        <taxon>Bacilli</taxon>
        <taxon>Bacillales</taxon>
        <taxon>Bacillaceae</taxon>
        <taxon>Niallia</taxon>
    </lineage>
</organism>
<evidence type="ECO:0008006" key="5">
    <source>
        <dbReference type="Google" id="ProtNLM"/>
    </source>
</evidence>
<proteinExistence type="predicted"/>